<keyword evidence="3" id="KW-0949">S-adenosyl-L-methionine</keyword>
<evidence type="ECO:0000313" key="8">
    <source>
        <dbReference type="EMBL" id="KUG05803.1"/>
    </source>
</evidence>
<evidence type="ECO:0000256" key="6">
    <source>
        <dbReference type="ARBA" id="ARBA00023014"/>
    </source>
</evidence>
<evidence type="ECO:0000256" key="1">
    <source>
        <dbReference type="ARBA" id="ARBA00001966"/>
    </source>
</evidence>
<organism evidence="8">
    <name type="scientific">hydrocarbon metagenome</name>
    <dbReference type="NCBI Taxonomy" id="938273"/>
    <lineage>
        <taxon>unclassified sequences</taxon>
        <taxon>metagenomes</taxon>
        <taxon>ecological metagenomes</taxon>
    </lineage>
</organism>
<dbReference type="GO" id="GO:0003824">
    <property type="term" value="F:catalytic activity"/>
    <property type="evidence" value="ECO:0007669"/>
    <property type="project" value="InterPro"/>
</dbReference>
<dbReference type="InterPro" id="IPR058240">
    <property type="entry name" value="rSAM_sf"/>
</dbReference>
<dbReference type="InterPro" id="IPR013785">
    <property type="entry name" value="Aldolase_TIM"/>
</dbReference>
<dbReference type="SUPFAM" id="SSF102114">
    <property type="entry name" value="Radical SAM enzymes"/>
    <property type="match status" value="1"/>
</dbReference>
<dbReference type="InterPro" id="IPR006638">
    <property type="entry name" value="Elp3/MiaA/NifB-like_rSAM"/>
</dbReference>
<dbReference type="InterPro" id="IPR023885">
    <property type="entry name" value="4Fe4S-binding_SPASM_dom"/>
</dbReference>
<dbReference type="InterPro" id="IPR050377">
    <property type="entry name" value="Radical_SAM_PqqE_MftC-like"/>
</dbReference>
<accession>A0A0W8EAW9</accession>
<evidence type="ECO:0000259" key="7">
    <source>
        <dbReference type="PROSITE" id="PS51918"/>
    </source>
</evidence>
<keyword evidence="6" id="KW-0411">Iron-sulfur</keyword>
<protein>
    <recommendedName>
        <fullName evidence="7">Radical SAM core domain-containing protein</fullName>
    </recommendedName>
</protein>
<dbReference type="SFLD" id="SFLDS00029">
    <property type="entry name" value="Radical_SAM"/>
    <property type="match status" value="1"/>
</dbReference>
<dbReference type="PANTHER" id="PTHR11228:SF7">
    <property type="entry name" value="PQQA PEPTIDE CYCLASE"/>
    <property type="match status" value="1"/>
</dbReference>
<dbReference type="PANTHER" id="PTHR11228">
    <property type="entry name" value="RADICAL SAM DOMAIN PROTEIN"/>
    <property type="match status" value="1"/>
</dbReference>
<dbReference type="InterPro" id="IPR007197">
    <property type="entry name" value="rSAM"/>
</dbReference>
<dbReference type="GO" id="GO:0051536">
    <property type="term" value="F:iron-sulfur cluster binding"/>
    <property type="evidence" value="ECO:0007669"/>
    <property type="project" value="UniProtKB-KW"/>
</dbReference>
<dbReference type="SFLD" id="SFLDG01387">
    <property type="entry name" value="BtrN-like_SPASM_domain_contain"/>
    <property type="match status" value="1"/>
</dbReference>
<evidence type="ECO:0000256" key="3">
    <source>
        <dbReference type="ARBA" id="ARBA00022691"/>
    </source>
</evidence>
<keyword evidence="5" id="KW-0408">Iron</keyword>
<dbReference type="EMBL" id="LNQE01001766">
    <property type="protein sequence ID" value="KUG05803.1"/>
    <property type="molecule type" value="Genomic_DNA"/>
</dbReference>
<dbReference type="CDD" id="cd21109">
    <property type="entry name" value="SPASM"/>
    <property type="match status" value="1"/>
</dbReference>
<dbReference type="Pfam" id="PF04055">
    <property type="entry name" value="Radical_SAM"/>
    <property type="match status" value="1"/>
</dbReference>
<dbReference type="GO" id="GO:0046872">
    <property type="term" value="F:metal ion binding"/>
    <property type="evidence" value="ECO:0007669"/>
    <property type="project" value="UniProtKB-KW"/>
</dbReference>
<dbReference type="SMART" id="SM00729">
    <property type="entry name" value="Elp3"/>
    <property type="match status" value="1"/>
</dbReference>
<dbReference type="CDD" id="cd01335">
    <property type="entry name" value="Radical_SAM"/>
    <property type="match status" value="1"/>
</dbReference>
<evidence type="ECO:0000256" key="5">
    <source>
        <dbReference type="ARBA" id="ARBA00023004"/>
    </source>
</evidence>
<dbReference type="Gene3D" id="3.20.20.70">
    <property type="entry name" value="Aldolase class I"/>
    <property type="match status" value="1"/>
</dbReference>
<dbReference type="InterPro" id="IPR013783">
    <property type="entry name" value="Ig-like_fold"/>
</dbReference>
<dbReference type="InterPro" id="IPR034391">
    <property type="entry name" value="AdoMet-like_SPASM_containing"/>
</dbReference>
<gene>
    <name evidence="8" type="ORF">ASZ90_016782</name>
</gene>
<keyword evidence="2" id="KW-0004">4Fe-4S</keyword>
<reference evidence="8" key="1">
    <citation type="journal article" date="2015" name="Proc. Natl. Acad. Sci. U.S.A.">
        <title>Networks of energetic and metabolic interactions define dynamics in microbial communities.</title>
        <authorList>
            <person name="Embree M."/>
            <person name="Liu J.K."/>
            <person name="Al-Bassam M.M."/>
            <person name="Zengler K."/>
        </authorList>
    </citation>
    <scope>NUCLEOTIDE SEQUENCE</scope>
</reference>
<proteinExistence type="predicted"/>
<keyword evidence="4" id="KW-0479">Metal-binding</keyword>
<feature type="domain" description="Radical SAM core" evidence="7">
    <location>
        <begin position="31"/>
        <end position="258"/>
    </location>
</feature>
<name>A0A0W8EAW9_9ZZZZ</name>
<dbReference type="Gene3D" id="2.60.40.10">
    <property type="entry name" value="Immunoglobulins"/>
    <property type="match status" value="1"/>
</dbReference>
<dbReference type="AlphaFoldDB" id="A0A0W8EAW9"/>
<comment type="cofactor">
    <cofactor evidence="1">
        <name>[4Fe-4S] cluster</name>
        <dbReference type="ChEBI" id="CHEBI:49883"/>
    </cofactor>
</comment>
<evidence type="ECO:0000256" key="4">
    <source>
        <dbReference type="ARBA" id="ARBA00022723"/>
    </source>
</evidence>
<comment type="caution">
    <text evidence="8">The sequence shown here is derived from an EMBL/GenBank/DDBJ whole genome shotgun (WGS) entry which is preliminary data.</text>
</comment>
<dbReference type="PROSITE" id="PS51918">
    <property type="entry name" value="RADICAL_SAM"/>
    <property type="match status" value="1"/>
</dbReference>
<sequence length="514" mass="58327">MKFKLLPEAVRAFHNYLEADKAIHKKETLIHNFPPFISIEITSRCNLTCEHCWNAHYWLAGQDLSLEALNRLESEILPTAASVQYTCLGEPFLYNNFKKVLELIKTYNHPYSKIITNAQAVNPDMARLVLESGLKELTFSVDGATKATYEFIRRGASYQRLISTLDLLFKLKQEMKLEEPFFTFNVVVMEQNLDELEALVILASKYKVTQVFLLNLFAITEEIARRSPANFPERTREALKKAFKRARSLGIEVRTDIDIGPMGAEFRLDHHLSEAGYRFKDFFTSRKQIFIEATPDNTSFCEYPWKYLAVKVNGDVHPCRFLSYPMGNLNEKSFGEIWNSPFYQRLRATILDGSYELCCGSGCDFMASGKGDLKADILILNAPPAMSPGERGFAGVQIKNAGSVEWNASANDKNPFFFDISYHIMNNTGEIVVFDGLRTQLPKNVRPGETVPINLEIQAPDKPGNYRFNIDIVREHVTWFGSVGSPTSMVNIEVINAESESTSSVPEVLVHHRI</sequence>
<dbReference type="Pfam" id="PF13186">
    <property type="entry name" value="SPASM"/>
    <property type="match status" value="1"/>
</dbReference>
<evidence type="ECO:0000256" key="2">
    <source>
        <dbReference type="ARBA" id="ARBA00022485"/>
    </source>
</evidence>
<dbReference type="SFLD" id="SFLDG01067">
    <property type="entry name" value="SPASM/twitch_domain_containing"/>
    <property type="match status" value="1"/>
</dbReference>